<sequence>MCKGSAAPVARKIPIRFTCPTRFRPQKKREKEIVSNDQFIIWMMSFCIELSNTKIAGVMKTTVSVCRYM</sequence>
<proteinExistence type="predicted"/>
<dbReference type="Proteomes" id="UP000054549">
    <property type="component" value="Unassembled WGS sequence"/>
</dbReference>
<gene>
    <name evidence="1" type="ORF">M378DRAFT_160072</name>
</gene>
<evidence type="ECO:0000313" key="2">
    <source>
        <dbReference type="Proteomes" id="UP000054549"/>
    </source>
</evidence>
<dbReference type="InParanoid" id="A0A0C2TJD5"/>
<accession>A0A0C2TJD5</accession>
<keyword evidence="2" id="KW-1185">Reference proteome</keyword>
<dbReference type="EMBL" id="KN818233">
    <property type="protein sequence ID" value="KIL67094.1"/>
    <property type="molecule type" value="Genomic_DNA"/>
</dbReference>
<organism evidence="1 2">
    <name type="scientific">Amanita muscaria (strain Koide BX008)</name>
    <dbReference type="NCBI Taxonomy" id="946122"/>
    <lineage>
        <taxon>Eukaryota</taxon>
        <taxon>Fungi</taxon>
        <taxon>Dikarya</taxon>
        <taxon>Basidiomycota</taxon>
        <taxon>Agaricomycotina</taxon>
        <taxon>Agaricomycetes</taxon>
        <taxon>Agaricomycetidae</taxon>
        <taxon>Agaricales</taxon>
        <taxon>Pluteineae</taxon>
        <taxon>Amanitaceae</taxon>
        <taxon>Amanita</taxon>
    </lineage>
</organism>
<evidence type="ECO:0000313" key="1">
    <source>
        <dbReference type="EMBL" id="KIL67094.1"/>
    </source>
</evidence>
<dbReference type="AlphaFoldDB" id="A0A0C2TJD5"/>
<reference evidence="1 2" key="1">
    <citation type="submission" date="2014-04" db="EMBL/GenBank/DDBJ databases">
        <title>Evolutionary Origins and Diversification of the Mycorrhizal Mutualists.</title>
        <authorList>
            <consortium name="DOE Joint Genome Institute"/>
            <consortium name="Mycorrhizal Genomics Consortium"/>
            <person name="Kohler A."/>
            <person name="Kuo A."/>
            <person name="Nagy L.G."/>
            <person name="Floudas D."/>
            <person name="Copeland A."/>
            <person name="Barry K.W."/>
            <person name="Cichocki N."/>
            <person name="Veneault-Fourrey C."/>
            <person name="LaButti K."/>
            <person name="Lindquist E.A."/>
            <person name="Lipzen A."/>
            <person name="Lundell T."/>
            <person name="Morin E."/>
            <person name="Murat C."/>
            <person name="Riley R."/>
            <person name="Ohm R."/>
            <person name="Sun H."/>
            <person name="Tunlid A."/>
            <person name="Henrissat B."/>
            <person name="Grigoriev I.V."/>
            <person name="Hibbett D.S."/>
            <person name="Martin F."/>
        </authorList>
    </citation>
    <scope>NUCLEOTIDE SEQUENCE [LARGE SCALE GENOMIC DNA]</scope>
    <source>
        <strain evidence="1 2">Koide BX008</strain>
    </source>
</reference>
<protein>
    <submittedName>
        <fullName evidence="1">Uncharacterized protein</fullName>
    </submittedName>
</protein>
<name>A0A0C2TJD5_AMAMK</name>
<dbReference type="HOGENOM" id="CLU_2775404_0_0_1"/>